<reference evidence="3" key="1">
    <citation type="journal article" date="2019" name="Int. J. Syst. Evol. Microbiol.">
        <title>The Global Catalogue of Microorganisms (GCM) 10K type strain sequencing project: providing services to taxonomists for standard genome sequencing and annotation.</title>
        <authorList>
            <consortium name="The Broad Institute Genomics Platform"/>
            <consortium name="The Broad Institute Genome Sequencing Center for Infectious Disease"/>
            <person name="Wu L."/>
            <person name="Ma J."/>
        </authorList>
    </citation>
    <scope>NUCLEOTIDE SEQUENCE [LARGE SCALE GENOMIC DNA]</scope>
    <source>
        <strain evidence="3">JCM 17919</strain>
    </source>
</reference>
<evidence type="ECO:0000259" key="1">
    <source>
        <dbReference type="Pfam" id="PF13568"/>
    </source>
</evidence>
<evidence type="ECO:0000313" key="2">
    <source>
        <dbReference type="EMBL" id="GAA4331246.1"/>
    </source>
</evidence>
<dbReference type="EMBL" id="BAABGY010000007">
    <property type="protein sequence ID" value="GAA4331246.1"/>
    <property type="molecule type" value="Genomic_DNA"/>
</dbReference>
<dbReference type="Proteomes" id="UP001501725">
    <property type="component" value="Unassembled WGS sequence"/>
</dbReference>
<comment type="caution">
    <text evidence="2">The sequence shown here is derived from an EMBL/GenBank/DDBJ whole genome shotgun (WGS) entry which is preliminary data.</text>
</comment>
<proteinExistence type="predicted"/>
<gene>
    <name evidence="2" type="ORF">GCM10023184_22860</name>
</gene>
<dbReference type="Pfam" id="PF13568">
    <property type="entry name" value="OMP_b-brl_2"/>
    <property type="match status" value="1"/>
</dbReference>
<name>A0ABP8GX56_9BACT</name>
<feature type="domain" description="Outer membrane protein beta-barrel" evidence="1">
    <location>
        <begin position="17"/>
        <end position="176"/>
    </location>
</feature>
<accession>A0ABP8GX56</accession>
<organism evidence="2 3">
    <name type="scientific">Flaviaesturariibacter amylovorans</name>
    <dbReference type="NCBI Taxonomy" id="1084520"/>
    <lineage>
        <taxon>Bacteria</taxon>
        <taxon>Pseudomonadati</taxon>
        <taxon>Bacteroidota</taxon>
        <taxon>Chitinophagia</taxon>
        <taxon>Chitinophagales</taxon>
        <taxon>Chitinophagaceae</taxon>
        <taxon>Flaviaestuariibacter</taxon>
    </lineage>
</organism>
<protein>
    <recommendedName>
        <fullName evidence="1">Outer membrane protein beta-barrel domain-containing protein</fullName>
    </recommendedName>
</protein>
<keyword evidence="3" id="KW-1185">Reference proteome</keyword>
<sequence>MAQDGTQGGDRDHKPLRTEMSRAVRFGLTGGVNIAKFATENISPSPSITAKTSMYGGGFVNIPLGKAFAIQPGIQWTGFGSKLREGNVSSEQDLHYLGVPIALQFMPGNNGFFLEAGGQANFLLTAREENSITNTRTGNKDAFDKFEVGAFGGVGYLTRIGLGFTAKYYYGLANVLEDGGGNNSSNDGPELKNRAYQFGLVYHFGAAK</sequence>
<dbReference type="InterPro" id="IPR025665">
    <property type="entry name" value="Beta-barrel_OMP_2"/>
</dbReference>
<evidence type="ECO:0000313" key="3">
    <source>
        <dbReference type="Proteomes" id="UP001501725"/>
    </source>
</evidence>